<sequence length="316" mass="36171">MASSLNKDLKNLLYPLTSMEMASTLQQLNLRINKFVPRRIHHITSILNRIFETKFSPEQIQIRLENWKLILPMYKDNIGGKSSEELENEINSYCSTHSLLHHKETNTVWEYLGTYAQTENTVNFILEIPVFQFMCDVFPASMAFAMQACTQYRTRVLDNGSARRLNELFEAHAEGREKRQIWQAIAASAGLYGAYKIIGDLFRGTQFVPNLLVQQIISFTQVNESEILYELQEDDFNFVVEADVDDTVGRNESLDLDSILPKIVGHARIENFFAVPANFLEKEMDLYKITRLPFLSNDGTVVVNTVLGKVVVCGRT</sequence>
<name>A0A815MGU4_9BILA</name>
<accession>A0A815MGU4</accession>
<reference evidence="1" key="1">
    <citation type="submission" date="2021-02" db="EMBL/GenBank/DDBJ databases">
        <authorList>
            <person name="Nowell W R."/>
        </authorList>
    </citation>
    <scope>NUCLEOTIDE SEQUENCE</scope>
</reference>
<dbReference type="Proteomes" id="UP000663864">
    <property type="component" value="Unassembled WGS sequence"/>
</dbReference>
<evidence type="ECO:0000313" key="1">
    <source>
        <dbReference type="EMBL" id="CAF1424212.1"/>
    </source>
</evidence>
<evidence type="ECO:0000313" key="2">
    <source>
        <dbReference type="Proteomes" id="UP000663864"/>
    </source>
</evidence>
<comment type="caution">
    <text evidence="1">The sequence shown here is derived from an EMBL/GenBank/DDBJ whole genome shotgun (WGS) entry which is preliminary data.</text>
</comment>
<proteinExistence type="predicted"/>
<organism evidence="1 2">
    <name type="scientific">Rotaria sordida</name>
    <dbReference type="NCBI Taxonomy" id="392033"/>
    <lineage>
        <taxon>Eukaryota</taxon>
        <taxon>Metazoa</taxon>
        <taxon>Spiralia</taxon>
        <taxon>Gnathifera</taxon>
        <taxon>Rotifera</taxon>
        <taxon>Eurotatoria</taxon>
        <taxon>Bdelloidea</taxon>
        <taxon>Philodinida</taxon>
        <taxon>Philodinidae</taxon>
        <taxon>Rotaria</taxon>
    </lineage>
</organism>
<gene>
    <name evidence="1" type="ORF">ZHD862_LOCUS34083</name>
</gene>
<dbReference type="AlphaFoldDB" id="A0A815MGU4"/>
<protein>
    <submittedName>
        <fullName evidence="1">Uncharacterized protein</fullName>
    </submittedName>
</protein>
<dbReference type="EMBL" id="CAJNOT010004266">
    <property type="protein sequence ID" value="CAF1424212.1"/>
    <property type="molecule type" value="Genomic_DNA"/>
</dbReference>